<accession>A0A2J7QUN0</accession>
<gene>
    <name evidence="1" type="ORF">B7P43_G16813</name>
</gene>
<sequence>MHGEAAPLCWYPSPLPGYVIRTKPGSGMTCFTFLRLVRATTHVNVCYWFQTTEQSLRVGAFSSTKALIFIFTCGLFNDAAHN</sequence>
<organism evidence="1 2">
    <name type="scientific">Cryptotermes secundus</name>
    <dbReference type="NCBI Taxonomy" id="105785"/>
    <lineage>
        <taxon>Eukaryota</taxon>
        <taxon>Metazoa</taxon>
        <taxon>Ecdysozoa</taxon>
        <taxon>Arthropoda</taxon>
        <taxon>Hexapoda</taxon>
        <taxon>Insecta</taxon>
        <taxon>Pterygota</taxon>
        <taxon>Neoptera</taxon>
        <taxon>Polyneoptera</taxon>
        <taxon>Dictyoptera</taxon>
        <taxon>Blattodea</taxon>
        <taxon>Blattoidea</taxon>
        <taxon>Termitoidae</taxon>
        <taxon>Kalotermitidae</taxon>
        <taxon>Cryptotermitinae</taxon>
        <taxon>Cryptotermes</taxon>
    </lineage>
</organism>
<keyword evidence="2" id="KW-1185">Reference proteome</keyword>
<reference evidence="1 2" key="1">
    <citation type="submission" date="2017-12" db="EMBL/GenBank/DDBJ databases">
        <title>Hemimetabolous genomes reveal molecular basis of termite eusociality.</title>
        <authorList>
            <person name="Harrison M.C."/>
            <person name="Jongepier E."/>
            <person name="Robertson H.M."/>
            <person name="Arning N."/>
            <person name="Bitard-Feildel T."/>
            <person name="Chao H."/>
            <person name="Childers C.P."/>
            <person name="Dinh H."/>
            <person name="Doddapaneni H."/>
            <person name="Dugan S."/>
            <person name="Gowin J."/>
            <person name="Greiner C."/>
            <person name="Han Y."/>
            <person name="Hu H."/>
            <person name="Hughes D.S.T."/>
            <person name="Huylmans A.-K."/>
            <person name="Kemena C."/>
            <person name="Kremer L.P.M."/>
            <person name="Lee S.L."/>
            <person name="Lopez-Ezquerra A."/>
            <person name="Mallet L."/>
            <person name="Monroy-Kuhn J.M."/>
            <person name="Moser A."/>
            <person name="Murali S.C."/>
            <person name="Muzny D.M."/>
            <person name="Otani S."/>
            <person name="Piulachs M.-D."/>
            <person name="Poelchau M."/>
            <person name="Qu J."/>
            <person name="Schaub F."/>
            <person name="Wada-Katsumata A."/>
            <person name="Worley K.C."/>
            <person name="Xie Q."/>
            <person name="Ylla G."/>
            <person name="Poulsen M."/>
            <person name="Gibbs R.A."/>
            <person name="Schal C."/>
            <person name="Richards S."/>
            <person name="Belles X."/>
            <person name="Korb J."/>
            <person name="Bornberg-Bauer E."/>
        </authorList>
    </citation>
    <scope>NUCLEOTIDE SEQUENCE [LARGE SCALE GENOMIC DNA]</scope>
    <source>
        <tissue evidence="1">Whole body</tissue>
    </source>
</reference>
<comment type="caution">
    <text evidence="1">The sequence shown here is derived from an EMBL/GenBank/DDBJ whole genome shotgun (WGS) entry which is preliminary data.</text>
</comment>
<name>A0A2J7QUN0_9NEOP</name>
<dbReference type="EMBL" id="NEVH01010498">
    <property type="protein sequence ID" value="PNF32291.1"/>
    <property type="molecule type" value="Genomic_DNA"/>
</dbReference>
<dbReference type="Proteomes" id="UP000235965">
    <property type="component" value="Unassembled WGS sequence"/>
</dbReference>
<evidence type="ECO:0000313" key="2">
    <source>
        <dbReference type="Proteomes" id="UP000235965"/>
    </source>
</evidence>
<dbReference type="AlphaFoldDB" id="A0A2J7QUN0"/>
<proteinExistence type="predicted"/>
<evidence type="ECO:0000313" key="1">
    <source>
        <dbReference type="EMBL" id="PNF32291.1"/>
    </source>
</evidence>
<protein>
    <submittedName>
        <fullName evidence="1">Uncharacterized protein</fullName>
    </submittedName>
</protein>
<dbReference type="InParanoid" id="A0A2J7QUN0"/>